<keyword evidence="5" id="KW-1185">Reference proteome</keyword>
<dbReference type="InterPro" id="IPR036291">
    <property type="entry name" value="NAD(P)-bd_dom_sf"/>
</dbReference>
<accession>A0A2N5X514</accession>
<sequence length="277" mass="29175">MDLRLQGKTALITGGSGGIGRGLVLEFAREGVNVVSASRDKATGDALAMEAVEQGLAGRIVAVSTDVTDRASVDAAVAVAHSEFGPIDVLVNNAGGVAHPSAFEELDEEARRWEIALNVDGVVNCCQAVAEDMLSRKSGSVINISSNSSLLGEAAADIVHYGGVKGFVNSFSKGLAWEWARKGVRVNNICPGWIVPRNADEVGSGSFWNRFGFDTMGKPQDMEQALEDGTLYNMSGLPIPRLGRPEDIAWLTLFLASDLSGYVTGQLISVSGGAYMP</sequence>
<dbReference type="RefSeq" id="WP_101517577.1">
    <property type="nucleotide sequence ID" value="NZ_PKUS01000005.1"/>
</dbReference>
<evidence type="ECO:0000256" key="2">
    <source>
        <dbReference type="RuleBase" id="RU000363"/>
    </source>
</evidence>
<dbReference type="GO" id="GO:0016616">
    <property type="term" value="F:oxidoreductase activity, acting on the CH-OH group of donors, NAD or NADP as acceptor"/>
    <property type="evidence" value="ECO:0007669"/>
    <property type="project" value="TreeGrafter"/>
</dbReference>
<dbReference type="PRINTS" id="PR00081">
    <property type="entry name" value="GDHRDH"/>
</dbReference>
<dbReference type="PANTHER" id="PTHR42760">
    <property type="entry name" value="SHORT-CHAIN DEHYDROGENASES/REDUCTASES FAMILY MEMBER"/>
    <property type="match status" value="1"/>
</dbReference>
<dbReference type="PRINTS" id="PR00080">
    <property type="entry name" value="SDRFAMILY"/>
</dbReference>
<organism evidence="4 5">
    <name type="scientific">Pseudohalioglobus lutimaris</name>
    <dbReference type="NCBI Taxonomy" id="1737061"/>
    <lineage>
        <taxon>Bacteria</taxon>
        <taxon>Pseudomonadati</taxon>
        <taxon>Pseudomonadota</taxon>
        <taxon>Gammaproteobacteria</taxon>
        <taxon>Cellvibrionales</taxon>
        <taxon>Halieaceae</taxon>
        <taxon>Pseudohalioglobus</taxon>
    </lineage>
</organism>
<feature type="domain" description="Ketoreductase" evidence="3">
    <location>
        <begin position="8"/>
        <end position="196"/>
    </location>
</feature>
<dbReference type="AlphaFoldDB" id="A0A2N5X514"/>
<dbReference type="InterPro" id="IPR002347">
    <property type="entry name" value="SDR_fam"/>
</dbReference>
<reference evidence="4 5" key="1">
    <citation type="submission" date="2018-01" db="EMBL/GenBank/DDBJ databases">
        <title>The draft genome sequence of Halioglobus lutimaris HF004.</title>
        <authorList>
            <person name="Du Z.-J."/>
            <person name="Shi M.-J."/>
        </authorList>
    </citation>
    <scope>NUCLEOTIDE SEQUENCE [LARGE SCALE GENOMIC DNA]</scope>
    <source>
        <strain evidence="4 5">HF004</strain>
    </source>
</reference>
<gene>
    <name evidence="4" type="ORF">C0039_06075</name>
</gene>
<comment type="similarity">
    <text evidence="1 2">Belongs to the short-chain dehydrogenases/reductases (SDR) family.</text>
</comment>
<dbReference type="CDD" id="cd05233">
    <property type="entry name" value="SDR_c"/>
    <property type="match status" value="1"/>
</dbReference>
<proteinExistence type="inferred from homology"/>
<dbReference type="Proteomes" id="UP000235005">
    <property type="component" value="Unassembled WGS sequence"/>
</dbReference>
<dbReference type="Gene3D" id="3.40.50.720">
    <property type="entry name" value="NAD(P)-binding Rossmann-like Domain"/>
    <property type="match status" value="1"/>
</dbReference>
<dbReference type="InterPro" id="IPR057326">
    <property type="entry name" value="KR_dom"/>
</dbReference>
<protein>
    <submittedName>
        <fullName evidence="4">Short-chain dehydrogenase</fullName>
    </submittedName>
</protein>
<dbReference type="FunFam" id="3.40.50.720:FF:000084">
    <property type="entry name" value="Short-chain dehydrogenase reductase"/>
    <property type="match status" value="1"/>
</dbReference>
<dbReference type="OrthoDB" id="9806974at2"/>
<evidence type="ECO:0000259" key="3">
    <source>
        <dbReference type="SMART" id="SM00822"/>
    </source>
</evidence>
<evidence type="ECO:0000313" key="4">
    <source>
        <dbReference type="EMBL" id="PLW69576.1"/>
    </source>
</evidence>
<dbReference type="EMBL" id="PKUS01000005">
    <property type="protein sequence ID" value="PLW69576.1"/>
    <property type="molecule type" value="Genomic_DNA"/>
</dbReference>
<dbReference type="SMART" id="SM00822">
    <property type="entry name" value="PKS_KR"/>
    <property type="match status" value="1"/>
</dbReference>
<dbReference type="SUPFAM" id="SSF51735">
    <property type="entry name" value="NAD(P)-binding Rossmann-fold domains"/>
    <property type="match status" value="1"/>
</dbReference>
<evidence type="ECO:0000256" key="1">
    <source>
        <dbReference type="ARBA" id="ARBA00006484"/>
    </source>
</evidence>
<name>A0A2N5X514_9GAMM</name>
<evidence type="ECO:0000313" key="5">
    <source>
        <dbReference type="Proteomes" id="UP000235005"/>
    </source>
</evidence>
<dbReference type="Pfam" id="PF00106">
    <property type="entry name" value="adh_short"/>
    <property type="match status" value="1"/>
</dbReference>
<dbReference type="Pfam" id="PF13561">
    <property type="entry name" value="adh_short_C2"/>
    <property type="match status" value="1"/>
</dbReference>
<comment type="caution">
    <text evidence="4">The sequence shown here is derived from an EMBL/GenBank/DDBJ whole genome shotgun (WGS) entry which is preliminary data.</text>
</comment>